<evidence type="ECO:0000313" key="1">
    <source>
        <dbReference type="EMBL" id="GAN66947.1"/>
    </source>
</evidence>
<organism evidence="1 2">
    <name type="scientific">Acetobacter orientalis</name>
    <dbReference type="NCBI Taxonomy" id="146474"/>
    <lineage>
        <taxon>Bacteria</taxon>
        <taxon>Pseudomonadati</taxon>
        <taxon>Pseudomonadota</taxon>
        <taxon>Alphaproteobacteria</taxon>
        <taxon>Acetobacterales</taxon>
        <taxon>Acetobacteraceae</taxon>
        <taxon>Acetobacter</taxon>
    </lineage>
</organism>
<proteinExistence type="predicted"/>
<dbReference type="Proteomes" id="UP000032670">
    <property type="component" value="Unassembled WGS sequence"/>
</dbReference>
<evidence type="ECO:0000313" key="2">
    <source>
        <dbReference type="Proteomes" id="UP000032670"/>
    </source>
</evidence>
<reference evidence="1 2" key="1">
    <citation type="submission" date="2012-11" db="EMBL/GenBank/DDBJ databases">
        <title>Whole genome sequence of Acetobacter orientalis 21F-2.</title>
        <authorList>
            <person name="Azuma Y."/>
            <person name="Higashiura N."/>
            <person name="Hirakawa H."/>
            <person name="Matsushita K."/>
        </authorList>
    </citation>
    <scope>NUCLEOTIDE SEQUENCE [LARGE SCALE GENOMIC DNA]</scope>
    <source>
        <strain evidence="1 2">21F-2</strain>
    </source>
</reference>
<sequence>MHQGWSVMYKYYFITMQNGLVAPGICYSGPLPVGAVACTQEQYNNSAYYTLKDGAIIASTPPTLSLQTQAQTLLKTQQSYIMQAYTVYGDETPPEWVSYLKALRAIAGGADTTSTSLPTPPAVAA</sequence>
<dbReference type="AlphaFoldDB" id="A0A0D6NLI2"/>
<name>A0A0D6NLI2_9PROT</name>
<gene>
    <name evidence="1" type="ORF">Abor_033_005</name>
</gene>
<dbReference type="EMBL" id="BAMX01000033">
    <property type="protein sequence ID" value="GAN66947.1"/>
    <property type="molecule type" value="Genomic_DNA"/>
</dbReference>
<protein>
    <submittedName>
        <fullName evidence="1">Uncharacterized protein</fullName>
    </submittedName>
</protein>
<dbReference type="STRING" id="1231341.Abor_033_005"/>
<accession>A0A6N3SYA4</accession>
<keyword evidence="2" id="KW-1185">Reference proteome</keyword>
<accession>A0A0D6NLI2</accession>
<comment type="caution">
    <text evidence="1">The sequence shown here is derived from an EMBL/GenBank/DDBJ whole genome shotgun (WGS) entry which is preliminary data.</text>
</comment>